<comment type="caution">
    <text evidence="2">The sequence shown here is derived from an EMBL/GenBank/DDBJ whole genome shotgun (WGS) entry which is preliminary data.</text>
</comment>
<sequence length="148" mass="17211">MDCNNTNGEGKEEEGSSVRTCGNRSEGCLNSGSMRCRWLLCKRCCKLKTEKRVKERINQSLKRSVVEEKGDVEGFLKTEENGIKQVEKVNIKTEVVVDDDDDDNYCKSHQARDKLEFDRKVFKIEKRRKKNLMIDEIKQRKSKKICST</sequence>
<organism evidence="2 3">
    <name type="scientific">Phakopsora pachyrhizi</name>
    <name type="common">Asian soybean rust disease fungus</name>
    <dbReference type="NCBI Taxonomy" id="170000"/>
    <lineage>
        <taxon>Eukaryota</taxon>
        <taxon>Fungi</taxon>
        <taxon>Dikarya</taxon>
        <taxon>Basidiomycota</taxon>
        <taxon>Pucciniomycotina</taxon>
        <taxon>Pucciniomycetes</taxon>
        <taxon>Pucciniales</taxon>
        <taxon>Phakopsoraceae</taxon>
        <taxon>Phakopsora</taxon>
    </lineage>
</organism>
<evidence type="ECO:0000313" key="2">
    <source>
        <dbReference type="EMBL" id="CAH7678676.1"/>
    </source>
</evidence>
<gene>
    <name evidence="2" type="ORF">PPACK8108_LOCUS13129</name>
</gene>
<reference evidence="2" key="1">
    <citation type="submission" date="2022-06" db="EMBL/GenBank/DDBJ databases">
        <authorList>
            <consortium name="SYNGENTA / RWTH Aachen University"/>
        </authorList>
    </citation>
    <scope>NUCLEOTIDE SEQUENCE</scope>
</reference>
<dbReference type="Proteomes" id="UP001153365">
    <property type="component" value="Unassembled WGS sequence"/>
</dbReference>
<feature type="region of interest" description="Disordered" evidence="1">
    <location>
        <begin position="1"/>
        <end position="22"/>
    </location>
</feature>
<evidence type="ECO:0000313" key="3">
    <source>
        <dbReference type="Proteomes" id="UP001153365"/>
    </source>
</evidence>
<evidence type="ECO:0000256" key="1">
    <source>
        <dbReference type="SAM" id="MobiDB-lite"/>
    </source>
</evidence>
<dbReference type="AlphaFoldDB" id="A0AAV0B5I8"/>
<accession>A0AAV0B5I8</accession>
<proteinExistence type="predicted"/>
<protein>
    <submittedName>
        <fullName evidence="2">Expressed protein</fullName>
    </submittedName>
</protein>
<name>A0AAV0B5I8_PHAPC</name>
<dbReference type="EMBL" id="CALTRL010003222">
    <property type="protein sequence ID" value="CAH7678676.1"/>
    <property type="molecule type" value="Genomic_DNA"/>
</dbReference>
<keyword evidence="3" id="KW-1185">Reference proteome</keyword>